<proteinExistence type="predicted"/>
<dbReference type="AlphaFoldDB" id="N1MQZ5"/>
<dbReference type="EMBL" id="CAVK010000108">
    <property type="protein sequence ID" value="CCW17853.1"/>
    <property type="molecule type" value="Genomic_DNA"/>
</dbReference>
<sequence>MGSDKSPIYAPAIKEMGFMFRRAHVVMCQSHGREAQL</sequence>
<evidence type="ECO:0000313" key="2">
    <source>
        <dbReference type="Proteomes" id="UP000013201"/>
    </source>
</evidence>
<accession>N1MQZ5</accession>
<evidence type="ECO:0000313" key="1">
    <source>
        <dbReference type="EMBL" id="CCW17853.1"/>
    </source>
</evidence>
<protein>
    <submittedName>
        <fullName evidence="1">Uncharacterized protein</fullName>
    </submittedName>
</protein>
<organism evidence="1 2">
    <name type="scientific">Sphingobium indicum BiD32</name>
    <dbReference type="NCBI Taxonomy" id="1301087"/>
    <lineage>
        <taxon>Bacteria</taxon>
        <taxon>Pseudomonadati</taxon>
        <taxon>Pseudomonadota</taxon>
        <taxon>Alphaproteobacteria</taxon>
        <taxon>Sphingomonadales</taxon>
        <taxon>Sphingomonadaceae</taxon>
        <taxon>Sphingobium</taxon>
    </lineage>
</organism>
<name>N1MQZ5_9SPHN</name>
<reference evidence="2" key="2">
    <citation type="submission" date="2013-04" db="EMBL/GenBank/DDBJ databases">
        <title>Bisphenol A degrading Sphingobium sp. strain BiD32.</title>
        <authorList>
            <person name="Nielsen J.L."/>
            <person name="Zhou N.A."/>
            <person name="Kjeldal H."/>
        </authorList>
    </citation>
    <scope>NUCLEOTIDE SEQUENCE [LARGE SCALE GENOMIC DNA]</scope>
    <source>
        <strain evidence="2">BiD32</strain>
    </source>
</reference>
<gene>
    <name evidence="1" type="ORF">EBBID32_22020</name>
</gene>
<reference evidence="1 2" key="1">
    <citation type="submission" date="2013-03" db="EMBL/GenBank/DDBJ databases">
        <authorList>
            <person name="Le V."/>
        </authorList>
    </citation>
    <scope>NUCLEOTIDE SEQUENCE [LARGE SCALE GENOMIC DNA]</scope>
    <source>
        <strain evidence="1 2">BiD32</strain>
    </source>
</reference>
<keyword evidence="2" id="KW-1185">Reference proteome</keyword>
<comment type="caution">
    <text evidence="1">The sequence shown here is derived from an EMBL/GenBank/DDBJ whole genome shotgun (WGS) entry which is preliminary data.</text>
</comment>
<dbReference type="Proteomes" id="UP000013201">
    <property type="component" value="Unassembled WGS sequence"/>
</dbReference>